<dbReference type="GO" id="GO:0004799">
    <property type="term" value="F:thymidylate synthase activity"/>
    <property type="evidence" value="ECO:0007669"/>
    <property type="project" value="TreeGrafter"/>
</dbReference>
<proteinExistence type="inferred from homology"/>
<dbReference type="PANTHER" id="PTHR34934:SF1">
    <property type="entry name" value="FLAVIN-DEPENDENT THYMIDYLATE SYNTHASE"/>
    <property type="match status" value="1"/>
</dbReference>
<dbReference type="HAMAP" id="MF_01408">
    <property type="entry name" value="ThyX"/>
    <property type="match status" value="1"/>
</dbReference>
<dbReference type="GO" id="GO:0006231">
    <property type="term" value="P:dTMP biosynthetic process"/>
    <property type="evidence" value="ECO:0007669"/>
    <property type="project" value="UniProtKB-UniRule"/>
</dbReference>
<evidence type="ECO:0000256" key="1">
    <source>
        <dbReference type="HAMAP-Rule" id="MF_01408"/>
    </source>
</evidence>
<feature type="active site" description="Involved in ionization of N3 of dUMP, leading to its activation" evidence="1">
    <location>
        <position position="172"/>
    </location>
</feature>
<name>A0A938YQ81_9ARCH</name>
<feature type="binding site" evidence="1">
    <location>
        <begin position="84"/>
        <end position="86"/>
    </location>
    <ligand>
        <name>FAD</name>
        <dbReference type="ChEBI" id="CHEBI:57692"/>
        <note>ligand shared between neighboring subunits</note>
    </ligand>
</feature>
<dbReference type="InterPro" id="IPR003669">
    <property type="entry name" value="Thymidylate_synthase_ThyX"/>
</dbReference>
<dbReference type="AlphaFoldDB" id="A0A938YQ81"/>
<protein>
    <recommendedName>
        <fullName evidence="1">Flavin-dependent thymidylate synthase</fullName>
        <shortName evidence="1">FDTS</shortName>
        <ecNumber evidence="1">2.1.1.148</ecNumber>
    </recommendedName>
    <alternativeName>
        <fullName evidence="1">FAD-dependent thymidylate synthase</fullName>
    </alternativeName>
    <alternativeName>
        <fullName evidence="1">Thymidylate synthase ThyX</fullName>
        <shortName evidence="1">TS</shortName>
        <shortName evidence="1">TSase</shortName>
    </alternativeName>
</protein>
<dbReference type="EC" id="2.1.1.148" evidence="1"/>
<dbReference type="GO" id="GO:0006235">
    <property type="term" value="P:dTTP biosynthetic process"/>
    <property type="evidence" value="ECO:0007669"/>
    <property type="project" value="UniProtKB-UniRule"/>
</dbReference>
<keyword evidence="1" id="KW-0274">FAD</keyword>
<dbReference type="EMBL" id="JAFGDB010000001">
    <property type="protein sequence ID" value="MBN2066835.1"/>
    <property type="molecule type" value="Genomic_DNA"/>
</dbReference>
<dbReference type="Proteomes" id="UP000809243">
    <property type="component" value="Unassembled WGS sequence"/>
</dbReference>
<dbReference type="GO" id="GO:0070402">
    <property type="term" value="F:NADPH binding"/>
    <property type="evidence" value="ECO:0007669"/>
    <property type="project" value="TreeGrafter"/>
</dbReference>
<evidence type="ECO:0000313" key="2">
    <source>
        <dbReference type="EMBL" id="MBN2066835.1"/>
    </source>
</evidence>
<evidence type="ECO:0000313" key="3">
    <source>
        <dbReference type="Proteomes" id="UP000809243"/>
    </source>
</evidence>
<comment type="caution">
    <text evidence="2">The sequence shown here is derived from an EMBL/GenBank/DDBJ whole genome shotgun (WGS) entry which is preliminary data.</text>
</comment>
<dbReference type="GO" id="GO:0032259">
    <property type="term" value="P:methylation"/>
    <property type="evidence" value="ECO:0007669"/>
    <property type="project" value="UniProtKB-KW"/>
</dbReference>
<comment type="catalytic activity">
    <reaction evidence="1">
        <text>dUMP + (6R)-5,10-methylene-5,6,7,8-tetrahydrofolate + NADPH + H(+) = dTMP + (6S)-5,6,7,8-tetrahydrofolate + NADP(+)</text>
        <dbReference type="Rhea" id="RHEA:29043"/>
        <dbReference type="ChEBI" id="CHEBI:15378"/>
        <dbReference type="ChEBI" id="CHEBI:15636"/>
        <dbReference type="ChEBI" id="CHEBI:57453"/>
        <dbReference type="ChEBI" id="CHEBI:57783"/>
        <dbReference type="ChEBI" id="CHEBI:58349"/>
        <dbReference type="ChEBI" id="CHEBI:63528"/>
        <dbReference type="ChEBI" id="CHEBI:246422"/>
        <dbReference type="EC" id="2.1.1.148"/>
    </reaction>
</comment>
<dbReference type="Pfam" id="PF02511">
    <property type="entry name" value="Thy1"/>
    <property type="match status" value="1"/>
</dbReference>
<dbReference type="InterPro" id="IPR036098">
    <property type="entry name" value="Thymidylate_synthase_ThyX_sf"/>
</dbReference>
<dbReference type="GO" id="GO:0050660">
    <property type="term" value="F:flavin adenine dinucleotide binding"/>
    <property type="evidence" value="ECO:0007669"/>
    <property type="project" value="UniProtKB-UniRule"/>
</dbReference>
<feature type="binding site" evidence="1">
    <location>
        <position position="92"/>
    </location>
    <ligand>
        <name>FAD</name>
        <dbReference type="ChEBI" id="CHEBI:57692"/>
        <note>ligand shared between neighboring subunits</note>
    </ligand>
</feature>
<keyword evidence="1" id="KW-0521">NADP</keyword>
<feature type="binding site" evidence="1">
    <location>
        <position position="60"/>
    </location>
    <ligand>
        <name>FAD</name>
        <dbReference type="ChEBI" id="CHEBI:57692"/>
        <note>ligand shared between neighboring subunits</note>
    </ligand>
</feature>
<comment type="cofactor">
    <cofactor evidence="1">
        <name>FAD</name>
        <dbReference type="ChEBI" id="CHEBI:57692"/>
    </cofactor>
    <text evidence="1">Binds 4 FAD per tetramer. Each FAD binding site is formed by three monomers.</text>
</comment>
<comment type="subunit">
    <text evidence="1">Homotetramer.</text>
</comment>
<dbReference type="PROSITE" id="PS51331">
    <property type="entry name" value="THYX"/>
    <property type="match status" value="1"/>
</dbReference>
<dbReference type="PANTHER" id="PTHR34934">
    <property type="entry name" value="FLAVIN-DEPENDENT THYMIDYLATE SYNTHASE"/>
    <property type="match status" value="1"/>
</dbReference>
<sequence length="231" mass="26270">MPEAKLKVEMLAFTPKPGETAATAAHMCYAGIDIEKLKQKVSPEYAKKLLKRLTEEGHMSPLEHASFTFAIEGISRACSHQLVRHRIASFSQQSQRYVKETGFNFIVPPKVKSNENSLKKFNESMGQSEKAYEELLKEVPAEDARFVLPNACETRIIVTMNTRSLYNFFERRLCVRAQWEIRCLAEAMFKLCKEAAPLLFEACGPICDRLGYCPERETCGRKPLRKDAIKG</sequence>
<organism evidence="2 3">
    <name type="scientific">Candidatus Iainarchaeum sp</name>
    <dbReference type="NCBI Taxonomy" id="3101447"/>
    <lineage>
        <taxon>Archaea</taxon>
        <taxon>Candidatus Iainarchaeota</taxon>
        <taxon>Candidatus Iainarchaeia</taxon>
        <taxon>Candidatus Iainarchaeales</taxon>
        <taxon>Candidatus Iainarchaeaceae</taxon>
        <taxon>Candidatus Iainarchaeum</taxon>
    </lineage>
</organism>
<feature type="binding site" description="in other chain" evidence="1">
    <location>
        <begin position="92"/>
        <end position="96"/>
    </location>
    <ligand>
        <name>dUMP</name>
        <dbReference type="ChEBI" id="CHEBI:246422"/>
        <note>ligand shared between dimeric partners</note>
    </ligand>
</feature>
<dbReference type="GO" id="GO:0050797">
    <property type="term" value="F:thymidylate synthase (FAD) activity"/>
    <property type="evidence" value="ECO:0007669"/>
    <property type="project" value="UniProtKB-UniRule"/>
</dbReference>
<dbReference type="SUPFAM" id="SSF69796">
    <property type="entry name" value="Thymidylate synthase-complementing protein Thy1"/>
    <property type="match status" value="1"/>
</dbReference>
<comment type="function">
    <text evidence="1">Catalyzes the reductive methylation of 2'-deoxyuridine-5'-monophosphate (dUMP) to 2'-deoxythymidine-5'-monophosphate (dTMP) while utilizing 5,10-methylenetetrahydrofolate (mTHF) as the methyl donor, and NADPH and FADH(2) as the reductant.</text>
</comment>
<keyword evidence="1 2" id="KW-0808">Transferase</keyword>
<feature type="binding site" description="in other chain" evidence="1">
    <location>
        <position position="145"/>
    </location>
    <ligand>
        <name>dUMP</name>
        <dbReference type="ChEBI" id="CHEBI:246422"/>
        <note>ligand shared between dimeric partners</note>
    </ligand>
</feature>
<comment type="similarity">
    <text evidence="1">Belongs to the thymidylate synthase ThyX family.</text>
</comment>
<gene>
    <name evidence="1" type="primary">thyX</name>
    <name evidence="2" type="ORF">JW744_00010</name>
</gene>
<feature type="binding site" evidence="1">
    <location>
        <position position="167"/>
    </location>
    <ligand>
        <name>FAD</name>
        <dbReference type="ChEBI" id="CHEBI:57692"/>
        <note>ligand shared between neighboring subunits</note>
    </ligand>
</feature>
<dbReference type="NCBIfam" id="TIGR02170">
    <property type="entry name" value="thyX"/>
    <property type="match status" value="1"/>
</dbReference>
<feature type="binding site" evidence="1">
    <location>
        <begin position="161"/>
        <end position="163"/>
    </location>
    <ligand>
        <name>FAD</name>
        <dbReference type="ChEBI" id="CHEBI:57692"/>
        <note>ligand shared between neighboring subunits</note>
    </ligand>
</feature>
<feature type="binding site" evidence="1">
    <location>
        <position position="172"/>
    </location>
    <ligand>
        <name>dUMP</name>
        <dbReference type="ChEBI" id="CHEBI:246422"/>
        <note>ligand shared between dimeric partners</note>
    </ligand>
</feature>
<comment type="pathway">
    <text evidence="1">Pyrimidine metabolism; dTTP biosynthesis.</text>
</comment>
<dbReference type="Gene3D" id="3.30.1360.170">
    <property type="match status" value="1"/>
</dbReference>
<accession>A0A938YQ81</accession>
<reference evidence="2" key="1">
    <citation type="submission" date="2021-01" db="EMBL/GenBank/DDBJ databases">
        <title>Active Sulfur Cycling in an Early Earth Analoge.</title>
        <authorList>
            <person name="Hahn C.R."/>
            <person name="Youssef N.H."/>
            <person name="Elshahed M."/>
        </authorList>
    </citation>
    <scope>NUCLEOTIDE SEQUENCE</scope>
    <source>
        <strain evidence="2">Zod_Metabat.1151</strain>
    </source>
</reference>
<keyword evidence="1 2" id="KW-0489">Methyltransferase</keyword>
<keyword evidence="1" id="KW-0285">Flavoprotein</keyword>
<dbReference type="CDD" id="cd20175">
    <property type="entry name" value="ThyX"/>
    <property type="match status" value="1"/>
</dbReference>
<keyword evidence="1" id="KW-0545">Nucleotide biosynthesis</keyword>
<feature type="binding site" evidence="1">
    <location>
        <begin position="81"/>
        <end position="84"/>
    </location>
    <ligand>
        <name>dUMP</name>
        <dbReference type="ChEBI" id="CHEBI:246422"/>
        <note>ligand shared between dimeric partners</note>
    </ligand>
</feature>